<dbReference type="PROSITE" id="PS51819">
    <property type="entry name" value="VOC"/>
    <property type="match status" value="1"/>
</dbReference>
<dbReference type="GeneID" id="96639202"/>
<protein>
    <submittedName>
        <fullName evidence="3">Glyoxalase</fullName>
    </submittedName>
</protein>
<dbReference type="Proteomes" id="UP000435837">
    <property type="component" value="Unassembled WGS sequence"/>
</dbReference>
<evidence type="ECO:0000256" key="1">
    <source>
        <dbReference type="SAM" id="MobiDB-lite"/>
    </source>
</evidence>
<evidence type="ECO:0000259" key="2">
    <source>
        <dbReference type="PROSITE" id="PS51819"/>
    </source>
</evidence>
<dbReference type="Pfam" id="PF00903">
    <property type="entry name" value="Glyoxalase"/>
    <property type="match status" value="1"/>
</dbReference>
<feature type="region of interest" description="Disordered" evidence="1">
    <location>
        <begin position="114"/>
        <end position="139"/>
    </location>
</feature>
<gene>
    <name evidence="3" type="ORF">Scani_81230</name>
</gene>
<sequence>MPVRRVVPDIQSDALEESRTFYGLLGFEEVMNLGWVMTLASPANPTAQLTFMTHDRTGPVVPDMSIEVDDVDAAHAAVLAAGADIVRPLQDEEWGVRRFFVKDPNGRVVNVVAHRASPRADEDDTGGDGKGRHEGSDEG</sequence>
<feature type="domain" description="VOC" evidence="2">
    <location>
        <begin position="2"/>
        <end position="114"/>
    </location>
</feature>
<dbReference type="OrthoDB" id="9798201at2"/>
<dbReference type="SUPFAM" id="SSF54593">
    <property type="entry name" value="Glyoxalase/Bleomycin resistance protein/Dihydroxybiphenyl dioxygenase"/>
    <property type="match status" value="1"/>
</dbReference>
<reference evidence="3 4" key="1">
    <citation type="submission" date="2019-12" db="EMBL/GenBank/DDBJ databases">
        <title>Whole genome shotgun sequence of Streptomyces caniferus NBRC 15389.</title>
        <authorList>
            <person name="Ichikawa N."/>
            <person name="Kimura A."/>
            <person name="Kitahashi Y."/>
            <person name="Komaki H."/>
            <person name="Tamura T."/>
        </authorList>
    </citation>
    <scope>NUCLEOTIDE SEQUENCE [LARGE SCALE GENOMIC DNA]</scope>
    <source>
        <strain evidence="3 4">NBRC 15389</strain>
    </source>
</reference>
<comment type="caution">
    <text evidence="3">The sequence shown here is derived from an EMBL/GenBank/DDBJ whole genome shotgun (WGS) entry which is preliminary data.</text>
</comment>
<accession>A0A640SQV9</accession>
<proteinExistence type="predicted"/>
<dbReference type="InterPro" id="IPR029068">
    <property type="entry name" value="Glyas_Bleomycin-R_OHBP_Dase"/>
</dbReference>
<dbReference type="AlphaFoldDB" id="A0A640SQV9"/>
<organism evidence="3 4">
    <name type="scientific">Streptomyces caniferus</name>
    <dbReference type="NCBI Taxonomy" id="285557"/>
    <lineage>
        <taxon>Bacteria</taxon>
        <taxon>Bacillati</taxon>
        <taxon>Actinomycetota</taxon>
        <taxon>Actinomycetes</taxon>
        <taxon>Kitasatosporales</taxon>
        <taxon>Streptomycetaceae</taxon>
        <taxon>Streptomyces</taxon>
    </lineage>
</organism>
<dbReference type="RefSeq" id="WP_159482825.1">
    <property type="nucleotide sequence ID" value="NZ_BAAATH010000039.1"/>
</dbReference>
<evidence type="ECO:0000313" key="4">
    <source>
        <dbReference type="Proteomes" id="UP000435837"/>
    </source>
</evidence>
<dbReference type="EMBL" id="BLIN01000007">
    <property type="protein sequence ID" value="GFE11855.1"/>
    <property type="molecule type" value="Genomic_DNA"/>
</dbReference>
<dbReference type="Gene3D" id="3.10.180.10">
    <property type="entry name" value="2,3-Dihydroxybiphenyl 1,2-Dioxygenase, domain 1"/>
    <property type="match status" value="1"/>
</dbReference>
<feature type="compositionally biased region" description="Basic and acidic residues" evidence="1">
    <location>
        <begin position="127"/>
        <end position="139"/>
    </location>
</feature>
<dbReference type="InterPro" id="IPR037523">
    <property type="entry name" value="VOC_core"/>
</dbReference>
<evidence type="ECO:0000313" key="3">
    <source>
        <dbReference type="EMBL" id="GFE11855.1"/>
    </source>
</evidence>
<name>A0A640SQV9_9ACTN</name>
<dbReference type="InterPro" id="IPR004360">
    <property type="entry name" value="Glyas_Fos-R_dOase_dom"/>
</dbReference>